<accession>A0A9J7JMQ0</accession>
<gene>
    <name evidence="4" type="primary">LOC100753093</name>
</gene>
<dbReference type="OrthoDB" id="9808992at2759"/>
<feature type="region of interest" description="Disordered" evidence="1">
    <location>
        <begin position="648"/>
        <end position="704"/>
    </location>
</feature>
<reference evidence="3" key="2">
    <citation type="journal article" date="2020" name="Biotechnol. Bioeng.">
        <title>Chromosome-scale scaffolds for the Chinese hamster reference genome assembly to facilitate the study of the CHO epigenome.</title>
        <authorList>
            <person name="Hilliard W."/>
            <person name="MacDonald M."/>
            <person name="Lee K.H."/>
        </authorList>
    </citation>
    <scope>NUCLEOTIDE SEQUENCE [LARGE SCALE GENOMIC DNA]</scope>
    <source>
        <strain evidence="3">17A/GY</strain>
    </source>
</reference>
<sequence>MKEDNRRYLEETYPEERDKDVSEDKKYELHNKNNFQSAPFYGTECALRPSVPVLRNSTPSAGSVCNFSRVSTPAVSSAWLLPSDPSTCCQQLMDSDSLYQRAGTTMLTTLTDQSQISTSALSYPDALPWDLTGSTDRREAAFRDFTVTIIDQNTTLSSLSMTAQCDNILDPNALVPFYPTLSASLIQGTPPQVSNQGDSLAPSYQEGNQVYYYDHNSLGPVMAGELLQCLQAYGSVSYPGSQASTLQPEMVMVLKEIQPTNVQTSFSTSAIYYPRSAETMTDTSLQVVDMQTSLGLIPSGQTLCLLQSSDLCNACTQDAQIKTPPVDGDRSLTAPIHSPSEFLALPPAPALEQTENNNLDEMTANLSTSLDSYEGTTENQDSSLFPLVHPNVQQALHYTDAERIWQKPASDNATLGSSSLDQKELGSMQSVMGSGIDFADMTTMVADIHLPQVFNSLSDVDQFQDTTATQSKDVRSDQTQESPSIISVPSDQVRKGNQNASELLDGAPQVKNQCQDVVEGEGAEGSARASEGAIDNMAKHLDGTAQKSAHSRPRISRAQGQDKNKRTRENKTKKKGELKPSCPRVKAEEKPTIPKTKRTRNPPELSQDSFKKPRTHLGMHMLESVQVFHPLGKKSEKKMGISSSRALLNLSSNKDPRTGPATTSLLDVSCDGRGPAKTPGNAQRPESSAQKECPTLSQYELPPPGKVKLVPLPFPALDKPQARPLSRKLLSLASRKPTAAYAVRPHSHSAQSTTLKPSQPAPASISVTASDKTAVPTTTYATRPNTTNPIQSCTRAQSFVSRPAPYRASSHTSLQRELVSAARNKVPSPPKPQTQYLLQDFSRQPIPWRKVDIPGPTISQPITAEQRPEREAMKRRAQQDRENAAKYTSLGKLQLFLQREKDMEISRYYGYAM</sequence>
<feature type="domain" description="DUF4629" evidence="2">
    <location>
        <begin position="489"/>
        <end position="635"/>
    </location>
</feature>
<evidence type="ECO:0000259" key="2">
    <source>
        <dbReference type="Pfam" id="PF15442"/>
    </source>
</evidence>
<dbReference type="Proteomes" id="UP001108280">
    <property type="component" value="Chromosome 6"/>
</dbReference>
<feature type="compositionally biased region" description="Basic and acidic residues" evidence="1">
    <location>
        <begin position="560"/>
        <end position="578"/>
    </location>
</feature>
<dbReference type="InterPro" id="IPR027898">
    <property type="entry name" value="DUF4629"/>
</dbReference>
<dbReference type="KEGG" id="cge:100753093"/>
<dbReference type="InterPro" id="IPR040292">
    <property type="entry name" value="C2orf78-like"/>
</dbReference>
<evidence type="ECO:0000313" key="4">
    <source>
        <dbReference type="RefSeq" id="XP_027279422.2"/>
    </source>
</evidence>
<keyword evidence="3" id="KW-1185">Reference proteome</keyword>
<dbReference type="PANTHER" id="PTHR31466">
    <property type="entry name" value="GENE 5591-RELATED"/>
    <property type="match status" value="1"/>
</dbReference>
<dbReference type="GeneID" id="100753093"/>
<feature type="region of interest" description="Disordered" evidence="1">
    <location>
        <begin position="741"/>
        <end position="770"/>
    </location>
</feature>
<organism evidence="3 4">
    <name type="scientific">Cricetulus griseus</name>
    <name type="common">Chinese hamster</name>
    <name type="synonym">Cricetulus barabensis griseus</name>
    <dbReference type="NCBI Taxonomy" id="10029"/>
    <lineage>
        <taxon>Eukaryota</taxon>
        <taxon>Metazoa</taxon>
        <taxon>Chordata</taxon>
        <taxon>Craniata</taxon>
        <taxon>Vertebrata</taxon>
        <taxon>Euteleostomi</taxon>
        <taxon>Mammalia</taxon>
        <taxon>Eutheria</taxon>
        <taxon>Euarchontoglires</taxon>
        <taxon>Glires</taxon>
        <taxon>Rodentia</taxon>
        <taxon>Myomorpha</taxon>
        <taxon>Muroidea</taxon>
        <taxon>Cricetidae</taxon>
        <taxon>Cricetinae</taxon>
        <taxon>Cricetulus</taxon>
    </lineage>
</organism>
<evidence type="ECO:0000313" key="3">
    <source>
        <dbReference type="Proteomes" id="UP001108280"/>
    </source>
</evidence>
<dbReference type="AlphaFoldDB" id="A0A9J7JMQ0"/>
<reference evidence="3" key="1">
    <citation type="journal article" date="2018" name="Biotechnol. Bioeng.">
        <title>A reference genome of the Chinese hamster based on a hybrid assembly strategy.</title>
        <authorList>
            <person name="Rupp O."/>
            <person name="MacDonald M.L."/>
            <person name="Li S."/>
            <person name="Dhiman H."/>
            <person name="Polson S."/>
            <person name="Griep S."/>
            <person name="Heffner K."/>
            <person name="Hernandez I."/>
            <person name="Brinkrolf K."/>
            <person name="Jadhav V."/>
            <person name="Samoudi M."/>
            <person name="Hao H."/>
            <person name="Kingham B."/>
            <person name="Goesmann A."/>
            <person name="Betenbaugh M.J."/>
            <person name="Lewis N.E."/>
            <person name="Borth N."/>
            <person name="Lee K.H."/>
        </authorList>
    </citation>
    <scope>NUCLEOTIDE SEQUENCE [LARGE SCALE GENOMIC DNA]</scope>
    <source>
        <strain evidence="3">17A/GY</strain>
    </source>
</reference>
<reference evidence="4" key="3">
    <citation type="submission" date="2025-08" db="UniProtKB">
        <authorList>
            <consortium name="RefSeq"/>
        </authorList>
    </citation>
    <scope>IDENTIFICATION</scope>
    <source>
        <strain evidence="4">17A/GY</strain>
        <tissue evidence="4">Liver</tissue>
    </source>
</reference>
<feature type="region of interest" description="Disordered" evidence="1">
    <location>
        <begin position="1"/>
        <end position="24"/>
    </location>
</feature>
<feature type="region of interest" description="Disordered" evidence="1">
    <location>
        <begin position="467"/>
        <end position="496"/>
    </location>
</feature>
<feature type="region of interest" description="Disordered" evidence="1">
    <location>
        <begin position="543"/>
        <end position="611"/>
    </location>
</feature>
<feature type="compositionally biased region" description="Basic and acidic residues" evidence="1">
    <location>
        <begin position="866"/>
        <end position="883"/>
    </location>
</feature>
<dbReference type="RefSeq" id="XP_027279422.2">
    <property type="nucleotide sequence ID" value="XM_027423621.2"/>
</dbReference>
<feature type="region of interest" description="Disordered" evidence="1">
    <location>
        <begin position="848"/>
        <end position="883"/>
    </location>
</feature>
<name>A0A9J7JMQ0_CRIGR</name>
<feature type="compositionally biased region" description="Polar residues" evidence="1">
    <location>
        <begin position="748"/>
        <end position="757"/>
    </location>
</feature>
<evidence type="ECO:0000256" key="1">
    <source>
        <dbReference type="SAM" id="MobiDB-lite"/>
    </source>
</evidence>
<feature type="compositionally biased region" description="Polar residues" evidence="1">
    <location>
        <begin position="680"/>
        <end position="698"/>
    </location>
</feature>
<dbReference type="Pfam" id="PF15442">
    <property type="entry name" value="DUF4629"/>
    <property type="match status" value="1"/>
</dbReference>
<feature type="compositionally biased region" description="Polar residues" evidence="1">
    <location>
        <begin position="479"/>
        <end position="496"/>
    </location>
</feature>
<dbReference type="RefSeq" id="XP_027241206.2">
    <property type="nucleotide sequence ID" value="XM_027385405.2"/>
</dbReference>
<dbReference type="PANTHER" id="PTHR31466:SF1">
    <property type="entry name" value="RIKEN CDNA 4930433I11 GENE"/>
    <property type="match status" value="1"/>
</dbReference>
<protein>
    <submittedName>
        <fullName evidence="4">Uncharacterized protein C2orf78 homolog</fullName>
    </submittedName>
</protein>
<proteinExistence type="predicted"/>